<dbReference type="GO" id="GO:0030515">
    <property type="term" value="F:snoRNA binding"/>
    <property type="evidence" value="ECO:0007669"/>
    <property type="project" value="InterPro"/>
</dbReference>
<name>A0A232LZU9_9EURO</name>
<dbReference type="GO" id="GO:0006364">
    <property type="term" value="P:rRNA processing"/>
    <property type="evidence" value="ECO:0007669"/>
    <property type="project" value="InterPro"/>
</dbReference>
<organism evidence="2 3">
    <name type="scientific">Elaphomyces granulatus</name>
    <dbReference type="NCBI Taxonomy" id="519963"/>
    <lineage>
        <taxon>Eukaryota</taxon>
        <taxon>Fungi</taxon>
        <taxon>Dikarya</taxon>
        <taxon>Ascomycota</taxon>
        <taxon>Pezizomycotina</taxon>
        <taxon>Eurotiomycetes</taxon>
        <taxon>Eurotiomycetidae</taxon>
        <taxon>Eurotiales</taxon>
        <taxon>Elaphomycetaceae</taxon>
        <taxon>Elaphomyces</taxon>
    </lineage>
</organism>
<gene>
    <name evidence="2" type="ORF">Egran_02524</name>
</gene>
<feature type="compositionally biased region" description="Basic and acidic residues" evidence="1">
    <location>
        <begin position="129"/>
        <end position="159"/>
    </location>
</feature>
<reference evidence="2 3" key="1">
    <citation type="journal article" date="2015" name="Environ. Microbiol.">
        <title>Metagenome sequence of Elaphomyces granulatus from sporocarp tissue reveals Ascomycota ectomycorrhizal fingerprints of genome expansion and a Proteobacteria-rich microbiome.</title>
        <authorList>
            <person name="Quandt C.A."/>
            <person name="Kohler A."/>
            <person name="Hesse C.N."/>
            <person name="Sharpton T.J."/>
            <person name="Martin F."/>
            <person name="Spatafora J.W."/>
        </authorList>
    </citation>
    <scope>NUCLEOTIDE SEQUENCE [LARGE SCALE GENOMIC DNA]</scope>
    <source>
        <strain evidence="2 3">OSC145934</strain>
    </source>
</reference>
<feature type="compositionally biased region" description="Basic and acidic residues" evidence="1">
    <location>
        <begin position="39"/>
        <end position="58"/>
    </location>
</feature>
<dbReference type="Proteomes" id="UP000243515">
    <property type="component" value="Unassembled WGS sequence"/>
</dbReference>
<dbReference type="AlphaFoldDB" id="A0A232LZU9"/>
<dbReference type="EMBL" id="NPHW01003376">
    <property type="protein sequence ID" value="OXV09695.1"/>
    <property type="molecule type" value="Genomic_DNA"/>
</dbReference>
<dbReference type="InterPro" id="IPR013268">
    <property type="entry name" value="UTP16"/>
</dbReference>
<comment type="caution">
    <text evidence="2">The sequence shown here is derived from an EMBL/GenBank/DDBJ whole genome shotgun (WGS) entry which is preliminary data.</text>
</comment>
<proteinExistence type="predicted"/>
<keyword evidence="3" id="KW-1185">Reference proteome</keyword>
<sequence length="320" mass="34686">MVSTQLSCITSSDAEASHGVNSSDAVNGKRKSRSVGSGKGDDQSIKRRKRESSDREKLNVISNGHLVDEAASAGQEQSNTAHIRFGSEELILPGNTVLEGAPQTIREMDGESGDEAPESFDNSSQLQKMKAESQKQDDVKKRAELLKKEKRRQLDERHKFQANSTSKKLKHNSAGVRSSENNTAHDDSVSESTATLQGSIPKENGRSPLPTLLPDEILNAVPAARPPTPPPETSEPKQSSKKLKFLDNAMKPPRDLHLGGVTIRVLDEGSSGTQTSSALPPKVSKPGRNIREAWMAGKRNKGNSNSLRRVAGRPSSFVRI</sequence>
<dbReference type="OrthoDB" id="5423707at2759"/>
<evidence type="ECO:0000256" key="1">
    <source>
        <dbReference type="SAM" id="MobiDB-lite"/>
    </source>
</evidence>
<feature type="region of interest" description="Disordered" evidence="1">
    <location>
        <begin position="299"/>
        <end position="320"/>
    </location>
</feature>
<feature type="compositionally biased region" description="Polar residues" evidence="1">
    <location>
        <begin position="1"/>
        <end position="25"/>
    </location>
</feature>
<accession>A0A232LZU9</accession>
<dbReference type="Pfam" id="PF08297">
    <property type="entry name" value="U3_snoRNA_assoc"/>
    <property type="match status" value="1"/>
</dbReference>
<evidence type="ECO:0000313" key="3">
    <source>
        <dbReference type="Proteomes" id="UP000243515"/>
    </source>
</evidence>
<feature type="compositionally biased region" description="Pro residues" evidence="1">
    <location>
        <begin position="224"/>
        <end position="233"/>
    </location>
</feature>
<protein>
    <submittedName>
        <fullName evidence="2">Uncharacterized protein</fullName>
    </submittedName>
</protein>
<feature type="region of interest" description="Disordered" evidence="1">
    <location>
        <begin position="107"/>
        <end position="241"/>
    </location>
</feature>
<feature type="region of interest" description="Disordered" evidence="1">
    <location>
        <begin position="1"/>
        <end position="87"/>
    </location>
</feature>
<evidence type="ECO:0000313" key="2">
    <source>
        <dbReference type="EMBL" id="OXV09695.1"/>
    </source>
</evidence>
<feature type="region of interest" description="Disordered" evidence="1">
    <location>
        <begin position="269"/>
        <end position="288"/>
    </location>
</feature>